<dbReference type="InterPro" id="IPR000534">
    <property type="entry name" value="Semialdehyde_DH_NAD-bd"/>
</dbReference>
<evidence type="ECO:0000256" key="2">
    <source>
        <dbReference type="ARBA" id="ARBA00005076"/>
    </source>
</evidence>
<dbReference type="NCBIfam" id="NF005957">
    <property type="entry name" value="PRK08040.1"/>
    <property type="match status" value="1"/>
</dbReference>
<dbReference type="NCBIfam" id="NF011456">
    <property type="entry name" value="PRK14874.1"/>
    <property type="match status" value="1"/>
</dbReference>
<evidence type="ECO:0000256" key="15">
    <source>
        <dbReference type="HAMAP-Rule" id="MF_02121"/>
    </source>
</evidence>
<comment type="caution">
    <text evidence="18">The sequence shown here is derived from an EMBL/GenBank/DDBJ whole genome shotgun (WGS) entry which is preliminary data.</text>
</comment>
<proteinExistence type="inferred from homology"/>
<comment type="function">
    <text evidence="15">Catalyzes the NADPH-dependent formation of L-aspartate-semialdehyde (L-ASA) by the reductive dephosphorylation of L-aspartyl-4-phosphate.</text>
</comment>
<keyword evidence="13 15" id="KW-0486">Methionine biosynthesis</keyword>
<dbReference type="GO" id="GO:0009089">
    <property type="term" value="P:lysine biosynthetic process via diaminopimelate"/>
    <property type="evidence" value="ECO:0007669"/>
    <property type="project" value="UniProtKB-UniRule"/>
</dbReference>
<dbReference type="SMART" id="SM00859">
    <property type="entry name" value="Semialdhyde_dh"/>
    <property type="match status" value="1"/>
</dbReference>
<comment type="pathway">
    <text evidence="2 15">Amino-acid biosynthesis; L-lysine biosynthesis via DAP pathway; (S)-tetrahydrodipicolinate from L-aspartate: step 2/4.</text>
</comment>
<dbReference type="PIRSF" id="PIRSF000148">
    <property type="entry name" value="ASA_dh"/>
    <property type="match status" value="1"/>
</dbReference>
<comment type="caution">
    <text evidence="15">Lacks conserved residue(s) required for the propagation of feature annotation.</text>
</comment>
<comment type="similarity">
    <text evidence="4 15">Belongs to the aspartate-semialdehyde dehydrogenase family.</text>
</comment>
<comment type="catalytic activity">
    <reaction evidence="14 15">
        <text>L-aspartate 4-semialdehyde + phosphate + NADP(+) = 4-phospho-L-aspartate + NADPH + H(+)</text>
        <dbReference type="Rhea" id="RHEA:24284"/>
        <dbReference type="ChEBI" id="CHEBI:15378"/>
        <dbReference type="ChEBI" id="CHEBI:43474"/>
        <dbReference type="ChEBI" id="CHEBI:57535"/>
        <dbReference type="ChEBI" id="CHEBI:57783"/>
        <dbReference type="ChEBI" id="CHEBI:58349"/>
        <dbReference type="ChEBI" id="CHEBI:537519"/>
        <dbReference type="EC" id="1.2.1.11"/>
    </reaction>
</comment>
<dbReference type="InterPro" id="IPR005986">
    <property type="entry name" value="Asp_semialdehyde_DH_beta"/>
</dbReference>
<dbReference type="GO" id="GO:0019877">
    <property type="term" value="P:diaminopimelate biosynthetic process"/>
    <property type="evidence" value="ECO:0007669"/>
    <property type="project" value="UniProtKB-UniRule"/>
</dbReference>
<dbReference type="Gene3D" id="3.40.50.720">
    <property type="entry name" value="NAD(P)-binding Rossmann-like Domain"/>
    <property type="match status" value="1"/>
</dbReference>
<evidence type="ECO:0000256" key="10">
    <source>
        <dbReference type="ARBA" id="ARBA00022915"/>
    </source>
</evidence>
<dbReference type="InterPro" id="IPR012080">
    <property type="entry name" value="Asp_semialdehyde_DH"/>
</dbReference>
<evidence type="ECO:0000256" key="4">
    <source>
        <dbReference type="ARBA" id="ARBA00010584"/>
    </source>
</evidence>
<reference evidence="18 19" key="1">
    <citation type="submission" date="2018-07" db="EMBL/GenBank/DDBJ databases">
        <title>Genomic Encyclopedia of Type Strains, Phase IV (KMG-IV): sequencing the most valuable type-strain genomes for metagenomic binning, comparative biology and taxonomic classification.</title>
        <authorList>
            <person name="Goeker M."/>
        </authorList>
    </citation>
    <scope>NUCLEOTIDE SEQUENCE [LARGE SCALE GENOMIC DNA]</scope>
    <source>
        <strain evidence="18 19">DSM 16500</strain>
    </source>
</reference>
<dbReference type="Proteomes" id="UP000254720">
    <property type="component" value="Unassembled WGS sequence"/>
</dbReference>
<dbReference type="Pfam" id="PF01118">
    <property type="entry name" value="Semialdhyde_dh"/>
    <property type="match status" value="1"/>
</dbReference>
<dbReference type="CDD" id="cd02316">
    <property type="entry name" value="VcASADH2_like_N"/>
    <property type="match status" value="1"/>
</dbReference>
<feature type="binding site" evidence="15">
    <location>
        <begin position="12"/>
        <end position="15"/>
    </location>
    <ligand>
        <name>NADP(+)</name>
        <dbReference type="ChEBI" id="CHEBI:58349"/>
    </ligand>
</feature>
<feature type="binding site" evidence="15">
    <location>
        <begin position="161"/>
        <end position="162"/>
    </location>
    <ligand>
        <name>NADP(+)</name>
        <dbReference type="ChEBI" id="CHEBI:58349"/>
    </ligand>
</feature>
<evidence type="ECO:0000256" key="3">
    <source>
        <dbReference type="ARBA" id="ARBA00005097"/>
    </source>
</evidence>
<dbReference type="OrthoDB" id="9805684at2"/>
<feature type="binding site" evidence="15">
    <location>
        <position position="237"/>
    </location>
    <ligand>
        <name>substrate</name>
    </ligand>
</feature>
<feature type="binding site" evidence="15">
    <location>
        <position position="158"/>
    </location>
    <ligand>
        <name>substrate</name>
    </ligand>
</feature>
<comment type="pathway">
    <text evidence="1 15">Amino-acid biosynthesis; L-methionine biosynthesis via de novo pathway; L-homoserine from L-aspartate: step 2/3.</text>
</comment>
<dbReference type="GO" id="GO:0009088">
    <property type="term" value="P:threonine biosynthetic process"/>
    <property type="evidence" value="ECO:0007669"/>
    <property type="project" value="UniProtKB-UniRule"/>
</dbReference>
<evidence type="ECO:0000256" key="5">
    <source>
        <dbReference type="ARBA" id="ARBA00011738"/>
    </source>
</evidence>
<evidence type="ECO:0000256" key="7">
    <source>
        <dbReference type="ARBA" id="ARBA00022605"/>
    </source>
</evidence>
<comment type="pathway">
    <text evidence="3 15">Amino-acid biosynthesis; L-threonine biosynthesis; L-threonine from L-aspartate: step 2/5.</text>
</comment>
<organism evidence="18 19">
    <name type="scientific">Aquicella lusitana</name>
    <dbReference type="NCBI Taxonomy" id="254246"/>
    <lineage>
        <taxon>Bacteria</taxon>
        <taxon>Pseudomonadati</taxon>
        <taxon>Pseudomonadota</taxon>
        <taxon>Gammaproteobacteria</taxon>
        <taxon>Legionellales</taxon>
        <taxon>Coxiellaceae</taxon>
        <taxon>Aquicella</taxon>
    </lineage>
</organism>
<dbReference type="UniPathway" id="UPA00050">
    <property type="reaction ID" value="UER00463"/>
</dbReference>
<feature type="domain" description="Semialdehyde dehydrogenase NAD-binding" evidence="17">
    <location>
        <begin position="5"/>
        <end position="120"/>
    </location>
</feature>
<evidence type="ECO:0000256" key="6">
    <source>
        <dbReference type="ARBA" id="ARBA00013120"/>
    </source>
</evidence>
<evidence type="ECO:0000256" key="12">
    <source>
        <dbReference type="ARBA" id="ARBA00023154"/>
    </source>
</evidence>
<dbReference type="HAMAP" id="MF_02121">
    <property type="entry name" value="ASADH"/>
    <property type="match status" value="1"/>
</dbReference>
<dbReference type="GO" id="GO:0071266">
    <property type="term" value="P:'de novo' L-methionine biosynthetic process"/>
    <property type="evidence" value="ECO:0007669"/>
    <property type="project" value="UniProtKB-UniRule"/>
</dbReference>
<dbReference type="UniPathway" id="UPA00051">
    <property type="reaction ID" value="UER00464"/>
</dbReference>
<dbReference type="AlphaFoldDB" id="A0A370GRX3"/>
<keyword evidence="7 15" id="KW-0028">Amino-acid biosynthesis</keyword>
<evidence type="ECO:0000256" key="11">
    <source>
        <dbReference type="ARBA" id="ARBA00023002"/>
    </source>
</evidence>
<keyword evidence="19" id="KW-1185">Reference proteome</keyword>
<dbReference type="GO" id="GO:0050661">
    <property type="term" value="F:NADP binding"/>
    <property type="evidence" value="ECO:0007669"/>
    <property type="project" value="UniProtKB-UniRule"/>
</dbReference>
<dbReference type="Gene3D" id="3.30.360.10">
    <property type="entry name" value="Dihydrodipicolinate Reductase, domain 2"/>
    <property type="match status" value="1"/>
</dbReference>
<dbReference type="SUPFAM" id="SSF51735">
    <property type="entry name" value="NAD(P)-binding Rossmann-fold domains"/>
    <property type="match status" value="1"/>
</dbReference>
<sequence>MTGYSVAIVGATGLVGTTLLSLLEERGFPAKKLYLIASQQSAGKALTFRQETHPIHDLATFDFRQTDITFFCVGNHLSAQYVPQAISCGNIVIDKSSYFRNQADIPLLVPEVNIHILDRYQQKNLIANPNCMALPIAVALKPIYDAVGIERINVATYQSVSGTGKEAVSELTQQTAQLLSDQPVRSKVYSQQIAFNVLPHIDDFQVNGYTGEEMKIVSELQKIFDDPSLAVNPTAVRVPVFCGHAAAVHIETKDKITVERALQLLAGAPSVKLITGEYPYPTPVQDAAGKDYVCVGRIREDISCGKGLNLWIVADNLRKGAALNAVQIAEHLIKHYLSP</sequence>
<feature type="binding site" evidence="15">
    <location>
        <position position="100"/>
    </location>
    <ligand>
        <name>phosphate</name>
        <dbReference type="ChEBI" id="CHEBI:43474"/>
    </ligand>
</feature>
<dbReference type="UniPathway" id="UPA00034">
    <property type="reaction ID" value="UER00016"/>
</dbReference>
<feature type="active site" description="Proton acceptor" evidence="15 16">
    <location>
        <position position="244"/>
    </location>
</feature>
<evidence type="ECO:0000259" key="17">
    <source>
        <dbReference type="SMART" id="SM00859"/>
    </source>
</evidence>
<feature type="active site" description="Acyl-thioester intermediate" evidence="15 16">
    <location>
        <position position="131"/>
    </location>
</feature>
<evidence type="ECO:0000256" key="8">
    <source>
        <dbReference type="ARBA" id="ARBA00022697"/>
    </source>
</evidence>
<evidence type="ECO:0000256" key="16">
    <source>
        <dbReference type="PIRSR" id="PIRSR000148-1"/>
    </source>
</evidence>
<protein>
    <recommendedName>
        <fullName evidence="6 15">Aspartate-semialdehyde dehydrogenase</fullName>
        <shortName evidence="15">ASA dehydrogenase</shortName>
        <shortName evidence="15">ASADH</shortName>
        <ecNumber evidence="6 15">1.2.1.11</ecNumber>
    </recommendedName>
    <alternativeName>
        <fullName evidence="15">Aspartate-beta-semialdehyde dehydrogenase</fullName>
    </alternativeName>
</protein>
<dbReference type="SUPFAM" id="SSF55347">
    <property type="entry name" value="Glyceraldehyde-3-phosphate dehydrogenase-like, C-terminal domain"/>
    <property type="match status" value="1"/>
</dbReference>
<comment type="subunit">
    <text evidence="5 15">Homodimer.</text>
</comment>
<dbReference type="EMBL" id="QQAX01000006">
    <property type="protein sequence ID" value="RDI46070.1"/>
    <property type="molecule type" value="Genomic_DNA"/>
</dbReference>
<evidence type="ECO:0000256" key="13">
    <source>
        <dbReference type="ARBA" id="ARBA00023167"/>
    </source>
</evidence>
<dbReference type="GO" id="GO:0051287">
    <property type="term" value="F:NAD binding"/>
    <property type="evidence" value="ECO:0007669"/>
    <property type="project" value="InterPro"/>
</dbReference>
<keyword evidence="10 15" id="KW-0220">Diaminopimelate biosynthesis</keyword>
<evidence type="ECO:0000256" key="1">
    <source>
        <dbReference type="ARBA" id="ARBA00005021"/>
    </source>
</evidence>
<dbReference type="CDD" id="cd18131">
    <property type="entry name" value="ASADH_C_bac_euk_like"/>
    <property type="match status" value="1"/>
</dbReference>
<dbReference type="PANTHER" id="PTHR46278">
    <property type="entry name" value="DEHYDROGENASE, PUTATIVE-RELATED"/>
    <property type="match status" value="1"/>
</dbReference>
<evidence type="ECO:0000256" key="14">
    <source>
        <dbReference type="ARBA" id="ARBA00047891"/>
    </source>
</evidence>
<gene>
    <name evidence="15" type="primary">asd</name>
    <name evidence="18" type="ORF">C8D86_10678</name>
</gene>
<keyword evidence="8 15" id="KW-0791">Threonine biosynthesis</keyword>
<name>A0A370GRX3_9COXI</name>
<dbReference type="Pfam" id="PF02774">
    <property type="entry name" value="Semialdhyde_dhC"/>
    <property type="match status" value="1"/>
</dbReference>
<dbReference type="PANTHER" id="PTHR46278:SF2">
    <property type="entry name" value="ASPARTATE-SEMIALDEHYDE DEHYDROGENASE"/>
    <property type="match status" value="1"/>
</dbReference>
<dbReference type="GO" id="GO:0046983">
    <property type="term" value="F:protein dimerization activity"/>
    <property type="evidence" value="ECO:0007669"/>
    <property type="project" value="InterPro"/>
</dbReference>
<keyword evidence="11 15" id="KW-0560">Oxidoreductase</keyword>
<evidence type="ECO:0000256" key="9">
    <source>
        <dbReference type="ARBA" id="ARBA00022857"/>
    </source>
</evidence>
<dbReference type="GO" id="GO:0009097">
    <property type="term" value="P:isoleucine biosynthetic process"/>
    <property type="evidence" value="ECO:0007669"/>
    <property type="project" value="UniProtKB-UniRule"/>
</dbReference>
<dbReference type="NCBIfam" id="TIGR01296">
    <property type="entry name" value="asd_B"/>
    <property type="match status" value="1"/>
</dbReference>
<keyword evidence="12 15" id="KW-0457">Lysine biosynthesis</keyword>
<dbReference type="GO" id="GO:0004073">
    <property type="term" value="F:aspartate-semialdehyde dehydrogenase activity"/>
    <property type="evidence" value="ECO:0007669"/>
    <property type="project" value="UniProtKB-UniRule"/>
</dbReference>
<dbReference type="InterPro" id="IPR036291">
    <property type="entry name" value="NAD(P)-bd_dom_sf"/>
</dbReference>
<dbReference type="InterPro" id="IPR012280">
    <property type="entry name" value="Semialdhyde_DH_dimer_dom"/>
</dbReference>
<dbReference type="NCBIfam" id="NF004224">
    <property type="entry name" value="PRK05671.1"/>
    <property type="match status" value="1"/>
</dbReference>
<evidence type="ECO:0000313" key="19">
    <source>
        <dbReference type="Proteomes" id="UP000254720"/>
    </source>
</evidence>
<accession>A0A370GRX3</accession>
<keyword evidence="9 15" id="KW-0521">NADP</keyword>
<dbReference type="RefSeq" id="WP_114833968.1">
    <property type="nucleotide sequence ID" value="NZ_LR699114.1"/>
</dbReference>
<feature type="binding site" evidence="15">
    <location>
        <position position="316"/>
    </location>
    <ligand>
        <name>NADP(+)</name>
        <dbReference type="ChEBI" id="CHEBI:58349"/>
    </ligand>
</feature>
<evidence type="ECO:0000313" key="18">
    <source>
        <dbReference type="EMBL" id="RDI46070.1"/>
    </source>
</evidence>
<dbReference type="EC" id="1.2.1.11" evidence="6 15"/>